<comment type="caution">
    <text evidence="2">The sequence shown here is derived from an EMBL/GenBank/DDBJ whole genome shotgun (WGS) entry which is preliminary data.</text>
</comment>
<keyword evidence="3" id="KW-1185">Reference proteome</keyword>
<evidence type="ECO:0000313" key="3">
    <source>
        <dbReference type="Proteomes" id="UP000377595"/>
    </source>
</evidence>
<name>A0A5M3XP02_9ACTN</name>
<dbReference type="Proteomes" id="UP000377595">
    <property type="component" value="Unassembled WGS sequence"/>
</dbReference>
<dbReference type="EMBL" id="BLAF01000026">
    <property type="protein sequence ID" value="GES21839.1"/>
    <property type="molecule type" value="Genomic_DNA"/>
</dbReference>
<accession>A0A5M3XP02</accession>
<keyword evidence="1" id="KW-0812">Transmembrane</keyword>
<evidence type="ECO:0000256" key="1">
    <source>
        <dbReference type="SAM" id="Phobius"/>
    </source>
</evidence>
<protein>
    <submittedName>
        <fullName evidence="2">Uncharacterized protein</fullName>
    </submittedName>
</protein>
<dbReference type="AlphaFoldDB" id="A0A5M3XP02"/>
<organism evidence="2 3">
    <name type="scientific">Acrocarpospora pleiomorpha</name>
    <dbReference type="NCBI Taxonomy" id="90975"/>
    <lineage>
        <taxon>Bacteria</taxon>
        <taxon>Bacillati</taxon>
        <taxon>Actinomycetota</taxon>
        <taxon>Actinomycetes</taxon>
        <taxon>Streptosporangiales</taxon>
        <taxon>Streptosporangiaceae</taxon>
        <taxon>Acrocarpospora</taxon>
    </lineage>
</organism>
<reference evidence="2 3" key="1">
    <citation type="submission" date="2019-10" db="EMBL/GenBank/DDBJ databases">
        <title>Whole genome shotgun sequence of Acrocarpospora pleiomorpha NBRC 16267.</title>
        <authorList>
            <person name="Ichikawa N."/>
            <person name="Kimura A."/>
            <person name="Kitahashi Y."/>
            <person name="Komaki H."/>
            <person name="Oguchi A."/>
        </authorList>
    </citation>
    <scope>NUCLEOTIDE SEQUENCE [LARGE SCALE GENOMIC DNA]</scope>
    <source>
        <strain evidence="2 3">NBRC 16267</strain>
    </source>
</reference>
<keyword evidence="1" id="KW-1133">Transmembrane helix</keyword>
<gene>
    <name evidence="2" type="ORF">Aple_047360</name>
</gene>
<keyword evidence="1" id="KW-0472">Membrane</keyword>
<proteinExistence type="predicted"/>
<sequence length="81" mass="8717">MPEPRLSVMAAPETSWAALAIPGLLSALGTVLMRQAFRVGVEGWIGDWAESWGPVGRWVVGRESVGGWEGSRRVARPWAGS</sequence>
<evidence type="ECO:0000313" key="2">
    <source>
        <dbReference type="EMBL" id="GES21839.1"/>
    </source>
</evidence>
<feature type="transmembrane region" description="Helical" evidence="1">
    <location>
        <begin position="15"/>
        <end position="33"/>
    </location>
</feature>